<reference evidence="4" key="1">
    <citation type="submission" date="2025-08" db="UniProtKB">
        <authorList>
            <consortium name="RefSeq"/>
        </authorList>
    </citation>
    <scope>IDENTIFICATION</scope>
    <source>
        <tissue evidence="4">Tentacle</tissue>
    </source>
</reference>
<evidence type="ECO:0000259" key="2">
    <source>
        <dbReference type="PROSITE" id="PS50157"/>
    </source>
</evidence>
<keyword evidence="3" id="KW-1185">Reference proteome</keyword>
<proteinExistence type="predicted"/>
<keyword evidence="1" id="KW-0479">Metal-binding</keyword>
<dbReference type="KEGG" id="aten:116307494"/>
<dbReference type="RefSeq" id="XP_031573627.1">
    <property type="nucleotide sequence ID" value="XM_031717767.1"/>
</dbReference>
<dbReference type="Proteomes" id="UP000515163">
    <property type="component" value="Unplaced"/>
</dbReference>
<dbReference type="AlphaFoldDB" id="A0A6P8J1Z8"/>
<evidence type="ECO:0000313" key="4">
    <source>
        <dbReference type="RefSeq" id="XP_031573627.1"/>
    </source>
</evidence>
<evidence type="ECO:0000256" key="1">
    <source>
        <dbReference type="PROSITE-ProRule" id="PRU00042"/>
    </source>
</evidence>
<organism evidence="3 4">
    <name type="scientific">Actinia tenebrosa</name>
    <name type="common">Australian red waratah sea anemone</name>
    <dbReference type="NCBI Taxonomy" id="6105"/>
    <lineage>
        <taxon>Eukaryota</taxon>
        <taxon>Metazoa</taxon>
        <taxon>Cnidaria</taxon>
        <taxon>Anthozoa</taxon>
        <taxon>Hexacorallia</taxon>
        <taxon>Actiniaria</taxon>
        <taxon>Actiniidae</taxon>
        <taxon>Actinia</taxon>
    </lineage>
</organism>
<keyword evidence="1" id="KW-0863">Zinc-finger</keyword>
<dbReference type="GeneID" id="116307494"/>
<dbReference type="InterPro" id="IPR013087">
    <property type="entry name" value="Znf_C2H2_type"/>
</dbReference>
<sequence length="240" mass="28158">MPPFNISCQTCGKQFRTTHSLKKHWLQKHPRINRPKVFSVTADAREVDIPQPERMSKRSLIYKNYMLWLDTVVERINNTLHPKAPAKWNKIELLHVPVEYLKQLLADIGDIEVNAVKEVTHWRPPIMCSSATKITYRTYNLERVEGTFSTKNVPLRKSCNWSGHEELEDTEMPEILTAEDAIQVAMTRGKRKRMTCSSELKIDQDKPTREYDLIWWSDLYKTQGYGKLCLRFYVGKVVFE</sequence>
<dbReference type="GO" id="GO:0008270">
    <property type="term" value="F:zinc ion binding"/>
    <property type="evidence" value="ECO:0007669"/>
    <property type="project" value="UniProtKB-KW"/>
</dbReference>
<dbReference type="PROSITE" id="PS00028">
    <property type="entry name" value="ZINC_FINGER_C2H2_1"/>
    <property type="match status" value="1"/>
</dbReference>
<dbReference type="PROSITE" id="PS50157">
    <property type="entry name" value="ZINC_FINGER_C2H2_2"/>
    <property type="match status" value="1"/>
</dbReference>
<dbReference type="OrthoDB" id="5957169at2759"/>
<dbReference type="Gene3D" id="3.30.160.60">
    <property type="entry name" value="Classic Zinc Finger"/>
    <property type="match status" value="1"/>
</dbReference>
<keyword evidence="1" id="KW-0862">Zinc</keyword>
<evidence type="ECO:0000313" key="3">
    <source>
        <dbReference type="Proteomes" id="UP000515163"/>
    </source>
</evidence>
<dbReference type="InParanoid" id="A0A6P8J1Z8"/>
<name>A0A6P8J1Z8_ACTTE</name>
<accession>A0A6P8J1Z8</accession>
<protein>
    <submittedName>
        <fullName evidence="4">Uncharacterized protein LOC116307494</fullName>
    </submittedName>
</protein>
<gene>
    <name evidence="4" type="primary">LOC116307494</name>
</gene>
<feature type="domain" description="C2H2-type" evidence="2">
    <location>
        <begin position="6"/>
        <end position="29"/>
    </location>
</feature>